<dbReference type="EMBL" id="AYUF01000481">
    <property type="protein sequence ID" value="ETK01496.1"/>
    <property type="molecule type" value="Genomic_DNA"/>
</dbReference>
<dbReference type="InterPro" id="IPR030846">
    <property type="entry name" value="DnaG_bac"/>
</dbReference>
<comment type="cofactor">
    <cofactor evidence="12">
        <name>Zn(2+)</name>
        <dbReference type="ChEBI" id="CHEBI:29105"/>
    </cofactor>
    <text evidence="12">Binds 1 zinc ion per monomer.</text>
</comment>
<dbReference type="InterPro" id="IPR037068">
    <property type="entry name" value="DNA_primase_core_N_sf"/>
</dbReference>
<dbReference type="CDD" id="cd03364">
    <property type="entry name" value="TOPRIM_DnaG_primases"/>
    <property type="match status" value="1"/>
</dbReference>
<dbReference type="FunFam" id="3.90.580.10:FF:000001">
    <property type="entry name" value="DNA primase"/>
    <property type="match status" value="1"/>
</dbReference>
<dbReference type="GO" id="GO:1990077">
    <property type="term" value="C:primosome complex"/>
    <property type="evidence" value="ECO:0007669"/>
    <property type="project" value="UniProtKB-KW"/>
</dbReference>
<dbReference type="Gene3D" id="3.40.1360.10">
    <property type="match status" value="1"/>
</dbReference>
<dbReference type="InterPro" id="IPR006295">
    <property type="entry name" value="DNA_primase_DnaG"/>
</dbReference>
<evidence type="ECO:0000256" key="11">
    <source>
        <dbReference type="ARBA" id="ARBA00023163"/>
    </source>
</evidence>
<dbReference type="HAMAP" id="MF_00974">
    <property type="entry name" value="DNA_primase_DnaG"/>
    <property type="match status" value="1"/>
</dbReference>
<dbReference type="Pfam" id="PF13155">
    <property type="entry name" value="Toprim_2"/>
    <property type="match status" value="1"/>
</dbReference>
<keyword evidence="7 12" id="KW-0863">Zinc-finger</keyword>
<dbReference type="InterPro" id="IPR036977">
    <property type="entry name" value="DNA_primase_Znf_CHC2"/>
</dbReference>
<dbReference type="EC" id="2.7.7.101" evidence="12"/>
<keyword evidence="8 12" id="KW-0862">Zinc</keyword>
<dbReference type="GO" id="GO:0003899">
    <property type="term" value="F:DNA-directed RNA polymerase activity"/>
    <property type="evidence" value="ECO:0007669"/>
    <property type="project" value="UniProtKB-UniRule"/>
</dbReference>
<evidence type="ECO:0000313" key="15">
    <source>
        <dbReference type="EMBL" id="ETK01496.1"/>
    </source>
</evidence>
<comment type="similarity">
    <text evidence="12">Belongs to the DnaG primase family.</text>
</comment>
<dbReference type="SUPFAM" id="SSF57783">
    <property type="entry name" value="Zinc beta-ribbon"/>
    <property type="match status" value="1"/>
</dbReference>
<feature type="domain" description="Toprim" evidence="14">
    <location>
        <begin position="260"/>
        <end position="341"/>
    </location>
</feature>
<dbReference type="Pfam" id="PF10410">
    <property type="entry name" value="DnaB_bind"/>
    <property type="match status" value="1"/>
</dbReference>
<keyword evidence="1 12" id="KW-0240">DNA-directed RNA polymerase</keyword>
<comment type="catalytic activity">
    <reaction evidence="12">
        <text>ssDNA + n NTP = ssDNA/pppN(pN)n-1 hybrid + (n-1) diphosphate.</text>
        <dbReference type="EC" id="2.7.7.101"/>
    </reaction>
</comment>
<dbReference type="InterPro" id="IPR013264">
    <property type="entry name" value="DNAG_N"/>
</dbReference>
<protein>
    <recommendedName>
        <fullName evidence="12">DNA primase</fullName>
        <ecNumber evidence="12">2.7.7.101</ecNumber>
    </recommendedName>
</protein>
<dbReference type="InterPro" id="IPR006171">
    <property type="entry name" value="TOPRIM_dom"/>
</dbReference>
<name>W2C4W6_9BACT</name>
<dbReference type="FunFam" id="3.40.1360.10:FF:000002">
    <property type="entry name" value="DNA primase"/>
    <property type="match status" value="1"/>
</dbReference>
<gene>
    <name evidence="12" type="primary">dnaG</name>
    <name evidence="15" type="ORF">N425_09805</name>
</gene>
<dbReference type="PANTHER" id="PTHR30313:SF2">
    <property type="entry name" value="DNA PRIMASE"/>
    <property type="match status" value="1"/>
</dbReference>
<evidence type="ECO:0000256" key="4">
    <source>
        <dbReference type="ARBA" id="ARBA00022695"/>
    </source>
</evidence>
<evidence type="ECO:0000256" key="5">
    <source>
        <dbReference type="ARBA" id="ARBA00022705"/>
    </source>
</evidence>
<keyword evidence="2 12" id="KW-0639">Primosome</keyword>
<dbReference type="GO" id="GO:0000428">
    <property type="term" value="C:DNA-directed RNA polymerase complex"/>
    <property type="evidence" value="ECO:0007669"/>
    <property type="project" value="UniProtKB-KW"/>
</dbReference>
<comment type="function">
    <text evidence="12">RNA polymerase that catalyzes the synthesis of short RNA molecules used as primers for DNA polymerase during DNA replication.</text>
</comment>
<dbReference type="SMART" id="SM00400">
    <property type="entry name" value="ZnF_CHCC"/>
    <property type="match status" value="1"/>
</dbReference>
<organism evidence="15 16">
    <name type="scientific">Tannerella sp. oral taxon BU063 isolate Cell 2</name>
    <dbReference type="NCBI Taxonomy" id="1411148"/>
    <lineage>
        <taxon>Bacteria</taxon>
        <taxon>Pseudomonadati</taxon>
        <taxon>Bacteroidota</taxon>
        <taxon>Bacteroidia</taxon>
        <taxon>Bacteroidales</taxon>
        <taxon>Tannerellaceae</taxon>
        <taxon>Tannerella</taxon>
    </lineage>
</organism>
<keyword evidence="3 12" id="KW-0808">Transferase</keyword>
<evidence type="ECO:0000256" key="2">
    <source>
        <dbReference type="ARBA" id="ARBA00022515"/>
    </source>
</evidence>
<keyword evidence="5 12" id="KW-0235">DNA replication</keyword>
<evidence type="ECO:0000256" key="10">
    <source>
        <dbReference type="ARBA" id="ARBA00023125"/>
    </source>
</evidence>
<keyword evidence="10 12" id="KW-0238">DNA-binding</keyword>
<dbReference type="SMART" id="SM00493">
    <property type="entry name" value="TOPRIM"/>
    <property type="match status" value="1"/>
</dbReference>
<evidence type="ECO:0000256" key="3">
    <source>
        <dbReference type="ARBA" id="ARBA00022679"/>
    </source>
</evidence>
<keyword evidence="4 12" id="KW-0548">Nucleotidyltransferase</keyword>
<feature type="compositionally biased region" description="Pro residues" evidence="13">
    <location>
        <begin position="441"/>
        <end position="452"/>
    </location>
</feature>
<dbReference type="Proteomes" id="UP000018837">
    <property type="component" value="Unassembled WGS sequence"/>
</dbReference>
<dbReference type="GO" id="GO:0003677">
    <property type="term" value="F:DNA binding"/>
    <property type="evidence" value="ECO:0007669"/>
    <property type="project" value="UniProtKB-KW"/>
</dbReference>
<comment type="subunit">
    <text evidence="12">Monomer. Interacts with DnaB.</text>
</comment>
<evidence type="ECO:0000256" key="7">
    <source>
        <dbReference type="ARBA" id="ARBA00022771"/>
    </source>
</evidence>
<comment type="caution">
    <text evidence="15">The sequence shown here is derived from an EMBL/GenBank/DDBJ whole genome shotgun (WGS) entry which is preliminary data.</text>
</comment>
<evidence type="ECO:0000256" key="13">
    <source>
        <dbReference type="SAM" id="MobiDB-lite"/>
    </source>
</evidence>
<evidence type="ECO:0000259" key="14">
    <source>
        <dbReference type="PROSITE" id="PS50880"/>
    </source>
</evidence>
<comment type="domain">
    <text evidence="12">Contains an N-terminal zinc-binding domain, a central core domain that contains the primase activity, and a C-terminal DnaB-binding domain.</text>
</comment>
<dbReference type="Pfam" id="PF01807">
    <property type="entry name" value="Zn_ribbon_DnaG"/>
    <property type="match status" value="1"/>
</dbReference>
<dbReference type="PATRIC" id="fig|1411148.3.peg.1565"/>
<dbReference type="NCBIfam" id="TIGR01391">
    <property type="entry name" value="dnaG"/>
    <property type="match status" value="1"/>
</dbReference>
<feature type="compositionally biased region" description="Pro residues" evidence="13">
    <location>
        <begin position="464"/>
        <end position="487"/>
    </location>
</feature>
<evidence type="ECO:0000256" key="8">
    <source>
        <dbReference type="ARBA" id="ARBA00022833"/>
    </source>
</evidence>
<dbReference type="Gene3D" id="3.90.580.10">
    <property type="entry name" value="Zinc finger, CHC2-type domain"/>
    <property type="match status" value="1"/>
</dbReference>
<keyword evidence="11 12" id="KW-0804">Transcription</keyword>
<keyword evidence="6 12" id="KW-0479">Metal-binding</keyword>
<dbReference type="InterPro" id="IPR019475">
    <property type="entry name" value="DNA_primase_DnaB-bd"/>
</dbReference>
<dbReference type="InterPro" id="IPR034151">
    <property type="entry name" value="TOPRIM_DnaG_bac"/>
</dbReference>
<evidence type="ECO:0000256" key="6">
    <source>
        <dbReference type="ARBA" id="ARBA00022723"/>
    </source>
</evidence>
<dbReference type="GO" id="GO:0005737">
    <property type="term" value="C:cytoplasm"/>
    <property type="evidence" value="ECO:0007669"/>
    <property type="project" value="TreeGrafter"/>
</dbReference>
<dbReference type="InterPro" id="IPR002694">
    <property type="entry name" value="Znf_CHC2"/>
</dbReference>
<evidence type="ECO:0000256" key="1">
    <source>
        <dbReference type="ARBA" id="ARBA00022478"/>
    </source>
</evidence>
<dbReference type="GO" id="GO:0006269">
    <property type="term" value="P:DNA replication, synthesis of primer"/>
    <property type="evidence" value="ECO:0007669"/>
    <property type="project" value="UniProtKB-UniRule"/>
</dbReference>
<dbReference type="SUPFAM" id="SSF56731">
    <property type="entry name" value="DNA primase core"/>
    <property type="match status" value="1"/>
</dbReference>
<dbReference type="InterPro" id="IPR050219">
    <property type="entry name" value="DnaG_primase"/>
</dbReference>
<keyword evidence="9" id="KW-0460">Magnesium</keyword>
<evidence type="ECO:0000313" key="16">
    <source>
        <dbReference type="Proteomes" id="UP000018837"/>
    </source>
</evidence>
<feature type="region of interest" description="Disordered" evidence="13">
    <location>
        <begin position="439"/>
        <end position="496"/>
    </location>
</feature>
<dbReference type="Gene3D" id="3.90.980.10">
    <property type="entry name" value="DNA primase, catalytic core, N-terminal domain"/>
    <property type="match status" value="1"/>
</dbReference>
<dbReference type="Pfam" id="PF08275">
    <property type="entry name" value="DNAG_N"/>
    <property type="match status" value="1"/>
</dbReference>
<evidence type="ECO:0000256" key="9">
    <source>
        <dbReference type="ARBA" id="ARBA00022842"/>
    </source>
</evidence>
<reference evidence="15 16" key="1">
    <citation type="submission" date="2013-11" db="EMBL/GenBank/DDBJ databases">
        <title>Single cell genomics of uncultured Tannerella BU063 (oral taxon 286).</title>
        <authorList>
            <person name="Beall C.J."/>
            <person name="Campbell A.G."/>
            <person name="Griffen A.L."/>
            <person name="Podar M."/>
            <person name="Leys E.J."/>
        </authorList>
    </citation>
    <scope>NUCLEOTIDE SEQUENCE [LARGE SCALE GENOMIC DNA]</scope>
    <source>
        <strain evidence="15">Cell 2</strain>
    </source>
</reference>
<dbReference type="GO" id="GO:0008270">
    <property type="term" value="F:zinc ion binding"/>
    <property type="evidence" value="ECO:0007669"/>
    <property type="project" value="UniProtKB-UniRule"/>
</dbReference>
<proteinExistence type="inferred from homology"/>
<sequence>MIDPATKDRILEAAQIVDVVSEFVTLRKRGVNYVGLCPFHADKNPSFYVSPAKNLCKCFACGEGGSPVYFIMKHEQLSYPDALRYLARKYHIEIRERELTDEERRAQGDRESMFILNNWAQKYFTSCLMEHEEGRTIGLSYFAQRGFREETIRKFQLGYGLEARDALYRAATAKGFKREYLEKTGLSSFYENGMVADRFRGRVIFPIHTLSGKVVGFGGRILDSTKKVGKYLNSPESEIYHKSNELYGLYFAKQAIAKADKCYLVEGYTDVISMHQSGIENVVASSGTALTQGQIHLIHRMTNNITVLYDGDAAGIKAAIRGIDLLLEAGMNVKVLLLPDGEDPDSFARSHNAFDLSVYLNNHETDFIRFKTQLLLREAEGDPIRRAALITDILQSVALIPDAIKRSVYLQECSRMMEIKEAILLAELNKIRATHRSAPPLVRPAAPPPTQPTPSAHHPESSPNEPPADPAPTPTTPTPEPPRPTPTPTSRTVRSPYRAAEEALMRYVVLHGEETLYDYTDEESGEHVVIHIAEYILSELQRDGLSLSVPIFQSILDEAVAHVSEPGFRAESHFLSHPDAEISRVTMYLMDDRYRTIEEEPDDNNRMTDDERQEIARKRLKELEKAIVHDLFALKGAYLLQRISAINSRIKELQTEGRLDEAIELMKEQKQLNEIKVALSRELGDRIILKM</sequence>
<dbReference type="AlphaFoldDB" id="W2C4W6"/>
<dbReference type="PROSITE" id="PS50880">
    <property type="entry name" value="TOPRIM"/>
    <property type="match status" value="1"/>
</dbReference>
<evidence type="ECO:0000256" key="12">
    <source>
        <dbReference type="HAMAP-Rule" id="MF_00974"/>
    </source>
</evidence>
<feature type="zinc finger region" description="CHC2-type" evidence="12">
    <location>
        <begin position="37"/>
        <end position="61"/>
    </location>
</feature>
<accession>W2C4W6</accession>
<dbReference type="PANTHER" id="PTHR30313">
    <property type="entry name" value="DNA PRIMASE"/>
    <property type="match status" value="1"/>
</dbReference>